<protein>
    <submittedName>
        <fullName evidence="4">DUF5641 domain-containing protein</fullName>
    </submittedName>
</protein>
<accession>A0A0N4X905</accession>
<feature type="region of interest" description="Disordered" evidence="1">
    <location>
        <begin position="99"/>
        <end position="123"/>
    </location>
</feature>
<evidence type="ECO:0000313" key="3">
    <source>
        <dbReference type="Proteomes" id="UP000268014"/>
    </source>
</evidence>
<dbReference type="EMBL" id="UZAF01022632">
    <property type="protein sequence ID" value="VDO86266.1"/>
    <property type="molecule type" value="Genomic_DNA"/>
</dbReference>
<evidence type="ECO:0000313" key="4">
    <source>
        <dbReference type="WBParaSite" id="HPLM_0002084701-mRNA-1"/>
    </source>
</evidence>
<reference evidence="4" key="1">
    <citation type="submission" date="2017-02" db="UniProtKB">
        <authorList>
            <consortium name="WormBaseParasite"/>
        </authorList>
    </citation>
    <scope>IDENTIFICATION</scope>
</reference>
<evidence type="ECO:0000256" key="1">
    <source>
        <dbReference type="SAM" id="MobiDB-lite"/>
    </source>
</evidence>
<organism evidence="4">
    <name type="scientific">Haemonchus placei</name>
    <name type="common">Barber's pole worm</name>
    <dbReference type="NCBI Taxonomy" id="6290"/>
    <lineage>
        <taxon>Eukaryota</taxon>
        <taxon>Metazoa</taxon>
        <taxon>Ecdysozoa</taxon>
        <taxon>Nematoda</taxon>
        <taxon>Chromadorea</taxon>
        <taxon>Rhabditida</taxon>
        <taxon>Rhabditina</taxon>
        <taxon>Rhabditomorpha</taxon>
        <taxon>Strongyloidea</taxon>
        <taxon>Trichostrongylidae</taxon>
        <taxon>Haemonchus</taxon>
    </lineage>
</organism>
<feature type="compositionally biased region" description="Polar residues" evidence="1">
    <location>
        <begin position="110"/>
        <end position="122"/>
    </location>
</feature>
<sequence>MTAAETLLIFAHYREDEHILQRLPLHKFNSQKDHLGLLRCLFRVALKERHQLRIRQPKYAAAPLNINDVVIIADEKLPRSHWPLGLVVKIVAVQMAKRTYPSDSHRQQKDLTPQLPQRTQPSRVAKTYHEFIRS</sequence>
<proteinExistence type="predicted"/>
<dbReference type="OrthoDB" id="7981490at2759"/>
<name>A0A0N4X905_HAEPC</name>
<dbReference type="Proteomes" id="UP000268014">
    <property type="component" value="Unassembled WGS sequence"/>
</dbReference>
<keyword evidence="3" id="KW-1185">Reference proteome</keyword>
<evidence type="ECO:0000313" key="2">
    <source>
        <dbReference type="EMBL" id="VDO86266.1"/>
    </source>
</evidence>
<dbReference type="WBParaSite" id="HPLM_0002084701-mRNA-1">
    <property type="protein sequence ID" value="HPLM_0002084701-mRNA-1"/>
    <property type="gene ID" value="HPLM_0002084701"/>
</dbReference>
<reference evidence="2 3" key="2">
    <citation type="submission" date="2018-11" db="EMBL/GenBank/DDBJ databases">
        <authorList>
            <consortium name="Pathogen Informatics"/>
        </authorList>
    </citation>
    <scope>NUCLEOTIDE SEQUENCE [LARGE SCALE GENOMIC DNA]</scope>
    <source>
        <strain evidence="2 3">MHpl1</strain>
    </source>
</reference>
<gene>
    <name evidence="2" type="ORF">HPLM_LOCUS20839</name>
</gene>
<dbReference type="AlphaFoldDB" id="A0A0N4X905"/>